<evidence type="ECO:0000313" key="4">
    <source>
        <dbReference type="Proteomes" id="UP000799640"/>
    </source>
</evidence>
<evidence type="ECO:0000256" key="1">
    <source>
        <dbReference type="SAM" id="MobiDB-lite"/>
    </source>
</evidence>
<keyword evidence="2" id="KW-1133">Transmembrane helix</keyword>
<accession>A0A6G1HMF9</accession>
<keyword evidence="2" id="KW-0812">Transmembrane</keyword>
<reference evidence="3" key="1">
    <citation type="journal article" date="2020" name="Stud. Mycol.">
        <title>101 Dothideomycetes genomes: a test case for predicting lifestyles and emergence of pathogens.</title>
        <authorList>
            <person name="Haridas S."/>
            <person name="Albert R."/>
            <person name="Binder M."/>
            <person name="Bloem J."/>
            <person name="Labutti K."/>
            <person name="Salamov A."/>
            <person name="Andreopoulos B."/>
            <person name="Baker S."/>
            <person name="Barry K."/>
            <person name="Bills G."/>
            <person name="Bluhm B."/>
            <person name="Cannon C."/>
            <person name="Castanera R."/>
            <person name="Culley D."/>
            <person name="Daum C."/>
            <person name="Ezra D."/>
            <person name="Gonzalez J."/>
            <person name="Henrissat B."/>
            <person name="Kuo A."/>
            <person name="Liang C."/>
            <person name="Lipzen A."/>
            <person name="Lutzoni F."/>
            <person name="Magnuson J."/>
            <person name="Mondo S."/>
            <person name="Nolan M."/>
            <person name="Ohm R."/>
            <person name="Pangilinan J."/>
            <person name="Park H.-J."/>
            <person name="Ramirez L."/>
            <person name="Alfaro M."/>
            <person name="Sun H."/>
            <person name="Tritt A."/>
            <person name="Yoshinaga Y."/>
            <person name="Zwiers L.-H."/>
            <person name="Turgeon B."/>
            <person name="Goodwin S."/>
            <person name="Spatafora J."/>
            <person name="Crous P."/>
            <person name="Grigoriev I."/>
        </authorList>
    </citation>
    <scope>NUCLEOTIDE SEQUENCE</scope>
    <source>
        <strain evidence="3">CBS 262.69</strain>
    </source>
</reference>
<gene>
    <name evidence="3" type="ORF">EJ06DRAFT_559363</name>
</gene>
<dbReference type="AlphaFoldDB" id="A0A6G1HMF9"/>
<organism evidence="3 4">
    <name type="scientific">Trichodelitschia bisporula</name>
    <dbReference type="NCBI Taxonomy" id="703511"/>
    <lineage>
        <taxon>Eukaryota</taxon>
        <taxon>Fungi</taxon>
        <taxon>Dikarya</taxon>
        <taxon>Ascomycota</taxon>
        <taxon>Pezizomycotina</taxon>
        <taxon>Dothideomycetes</taxon>
        <taxon>Dothideomycetes incertae sedis</taxon>
        <taxon>Phaeotrichales</taxon>
        <taxon>Phaeotrichaceae</taxon>
        <taxon>Trichodelitschia</taxon>
    </lineage>
</organism>
<evidence type="ECO:0000256" key="2">
    <source>
        <dbReference type="SAM" id="Phobius"/>
    </source>
</evidence>
<feature type="compositionally biased region" description="Basic and acidic residues" evidence="1">
    <location>
        <begin position="142"/>
        <end position="163"/>
    </location>
</feature>
<dbReference type="EMBL" id="ML996704">
    <property type="protein sequence ID" value="KAF2397253.1"/>
    <property type="molecule type" value="Genomic_DNA"/>
</dbReference>
<proteinExistence type="predicted"/>
<sequence>MPAIQLHRRDDASSSLTPTVFNLLIALVVLFAVAACSVAGLFTLRLMRKKRAMAAEQLPVYSEKPSNPRGLSIQTPSYANAEKQALMDEGSPPTSPVPEIRITFPEEIDASGKRQSGRVVVVRVGEHSVGLEPVNDGLPPYAKEDGRFQSLDLDRMGGLKERQ</sequence>
<keyword evidence="4" id="KW-1185">Reference proteome</keyword>
<feature type="transmembrane region" description="Helical" evidence="2">
    <location>
        <begin position="20"/>
        <end position="44"/>
    </location>
</feature>
<keyword evidence="2" id="KW-0472">Membrane</keyword>
<protein>
    <submittedName>
        <fullName evidence="3">Uncharacterized protein</fullName>
    </submittedName>
</protein>
<feature type="region of interest" description="Disordered" evidence="1">
    <location>
        <begin position="132"/>
        <end position="163"/>
    </location>
</feature>
<dbReference type="Proteomes" id="UP000799640">
    <property type="component" value="Unassembled WGS sequence"/>
</dbReference>
<dbReference type="OrthoDB" id="5388417at2759"/>
<evidence type="ECO:0000313" key="3">
    <source>
        <dbReference type="EMBL" id="KAF2397253.1"/>
    </source>
</evidence>
<name>A0A6G1HMF9_9PEZI</name>